<dbReference type="OrthoDB" id="9762085at2"/>
<accession>A0A516KFR7</accession>
<dbReference type="Gene3D" id="3.30.830.10">
    <property type="entry name" value="Metalloenzyme, LuxS/M16 peptidase-like"/>
    <property type="match status" value="2"/>
</dbReference>
<gene>
    <name evidence="2" type="ORF">FN924_08685</name>
</gene>
<evidence type="ECO:0000313" key="2">
    <source>
        <dbReference type="EMBL" id="QDP40242.1"/>
    </source>
</evidence>
<dbReference type="RefSeq" id="WP_143893629.1">
    <property type="nucleotide sequence ID" value="NZ_CP041666.1"/>
</dbReference>
<dbReference type="Proteomes" id="UP000315215">
    <property type="component" value="Chromosome"/>
</dbReference>
<dbReference type="GO" id="GO:0046872">
    <property type="term" value="F:metal ion binding"/>
    <property type="evidence" value="ECO:0007669"/>
    <property type="project" value="InterPro"/>
</dbReference>
<dbReference type="PANTHER" id="PTHR11851">
    <property type="entry name" value="METALLOPROTEASE"/>
    <property type="match status" value="1"/>
</dbReference>
<dbReference type="InterPro" id="IPR050361">
    <property type="entry name" value="MPP/UQCRC_Complex"/>
</dbReference>
<organism evidence="2 3">
    <name type="scientific">Radiobacillus deserti</name>
    <dbReference type="NCBI Taxonomy" id="2594883"/>
    <lineage>
        <taxon>Bacteria</taxon>
        <taxon>Bacillati</taxon>
        <taxon>Bacillota</taxon>
        <taxon>Bacilli</taxon>
        <taxon>Bacillales</taxon>
        <taxon>Bacillaceae</taxon>
        <taxon>Radiobacillus</taxon>
    </lineage>
</organism>
<dbReference type="PANTHER" id="PTHR11851:SF186">
    <property type="entry name" value="INACTIVE METALLOPROTEASE YMFF-RELATED"/>
    <property type="match status" value="1"/>
</dbReference>
<feature type="domain" description="Peptidase M16 C-terminal" evidence="1">
    <location>
        <begin position="186"/>
        <end position="358"/>
    </location>
</feature>
<dbReference type="Pfam" id="PF05193">
    <property type="entry name" value="Peptidase_M16_C"/>
    <property type="match status" value="1"/>
</dbReference>
<dbReference type="NCBIfam" id="NF047422">
    <property type="entry name" value="YfmF_fam"/>
    <property type="match status" value="1"/>
</dbReference>
<dbReference type="EMBL" id="CP041666">
    <property type="protein sequence ID" value="QDP40242.1"/>
    <property type="molecule type" value="Genomic_DNA"/>
</dbReference>
<proteinExistence type="predicted"/>
<name>A0A516KFR7_9BACI</name>
<sequence length="429" mass="48990">MQEVQETTTNVNGYNLHVIQSTKYKTVNLVVKFKAPLERETITNRAILPYVLQQGTEKYPNARSLRQALDALYGAVLSIDGSKKGEQHILTFRLEVANEAYLTNETSLLDQAVQLLSEIIFKPKADGQAFDAKIVSREKVTLKQKMDAIKDDKMSYANMRLMDEMCKEEPYHLHVHGYQEDLEQLNESSLYHFYQQLLQEDQMDIYLLGDFSNKQVEDTVTKYFVRDTSQSPLKQNRLAQKQIDQVQEIVDKEDVQQGKLHLGYRTNITYNDEDYAALQVFNGIFGGFPSSKLFINVREKNSLAYYAASRVESHKGLLLVFSGINPADYQKAKDIMIEQMEAMKSGDFTEEQVEEVKNLVVNQFLETMDHPVGLIEVLYHQVIAASDLKPEELLNKVKNVSKEDVVRVANKVELDTVYFLTSKGGNANA</sequence>
<reference evidence="2 3" key="1">
    <citation type="submission" date="2019-07" db="EMBL/GenBank/DDBJ databases">
        <authorList>
            <person name="Li J."/>
        </authorList>
    </citation>
    <scope>NUCLEOTIDE SEQUENCE [LARGE SCALE GENOMIC DNA]</scope>
    <source>
        <strain evidence="2 3">TKL69</strain>
    </source>
</reference>
<dbReference type="KEGG" id="aqt:FN924_08685"/>
<evidence type="ECO:0000259" key="1">
    <source>
        <dbReference type="Pfam" id="PF05193"/>
    </source>
</evidence>
<dbReference type="AlphaFoldDB" id="A0A516KFR7"/>
<dbReference type="InterPro" id="IPR007863">
    <property type="entry name" value="Peptidase_M16_C"/>
</dbReference>
<keyword evidence="3" id="KW-1185">Reference proteome</keyword>
<protein>
    <submittedName>
        <fullName evidence="2">Insulinase family protein</fullName>
    </submittedName>
</protein>
<dbReference type="SUPFAM" id="SSF63411">
    <property type="entry name" value="LuxS/MPP-like metallohydrolase"/>
    <property type="match status" value="2"/>
</dbReference>
<dbReference type="InterPro" id="IPR011249">
    <property type="entry name" value="Metalloenz_LuxS/M16"/>
</dbReference>
<evidence type="ECO:0000313" key="3">
    <source>
        <dbReference type="Proteomes" id="UP000315215"/>
    </source>
</evidence>